<accession>A0A4R3I8V3</accession>
<comment type="similarity">
    <text evidence="2 6">Belongs to the acetyltransferase family. ArgA subfamily.</text>
</comment>
<evidence type="ECO:0000256" key="6">
    <source>
        <dbReference type="HAMAP-Rule" id="MF_01105"/>
    </source>
</evidence>
<evidence type="ECO:0000256" key="5">
    <source>
        <dbReference type="ARBA" id="ARBA00048372"/>
    </source>
</evidence>
<dbReference type="PROSITE" id="PS51186">
    <property type="entry name" value="GNAT"/>
    <property type="match status" value="1"/>
</dbReference>
<dbReference type="SUPFAM" id="SSF55729">
    <property type="entry name" value="Acyl-CoA N-acyltransferases (Nat)"/>
    <property type="match status" value="1"/>
</dbReference>
<comment type="catalytic activity">
    <reaction evidence="5 6">
        <text>L-glutamate + acetyl-CoA = N-acetyl-L-glutamate + CoA + H(+)</text>
        <dbReference type="Rhea" id="RHEA:24292"/>
        <dbReference type="ChEBI" id="CHEBI:15378"/>
        <dbReference type="ChEBI" id="CHEBI:29985"/>
        <dbReference type="ChEBI" id="CHEBI:44337"/>
        <dbReference type="ChEBI" id="CHEBI:57287"/>
        <dbReference type="ChEBI" id="CHEBI:57288"/>
        <dbReference type="EC" id="2.3.1.1"/>
    </reaction>
</comment>
<dbReference type="GO" id="GO:0004042">
    <property type="term" value="F:L-glutamate N-acetyltransferase activity"/>
    <property type="evidence" value="ECO:0007669"/>
    <property type="project" value="UniProtKB-UniRule"/>
</dbReference>
<keyword evidence="9" id="KW-1185">Reference proteome</keyword>
<dbReference type="Proteomes" id="UP000295793">
    <property type="component" value="Unassembled WGS sequence"/>
</dbReference>
<organism evidence="8 9">
    <name type="scientific">Reinekea marinisedimentorum</name>
    <dbReference type="NCBI Taxonomy" id="230495"/>
    <lineage>
        <taxon>Bacteria</taxon>
        <taxon>Pseudomonadati</taxon>
        <taxon>Pseudomonadota</taxon>
        <taxon>Gammaproteobacteria</taxon>
        <taxon>Oceanospirillales</taxon>
        <taxon>Saccharospirillaceae</taxon>
        <taxon>Reinekea</taxon>
    </lineage>
</organism>
<dbReference type="OrthoDB" id="9802238at2"/>
<dbReference type="Pfam" id="PF00696">
    <property type="entry name" value="AA_kinase"/>
    <property type="match status" value="1"/>
</dbReference>
<dbReference type="InterPro" id="IPR010167">
    <property type="entry name" value="NH2A_AcTrfase"/>
</dbReference>
<comment type="subcellular location">
    <subcellularLocation>
        <location evidence="6">Cytoplasm</location>
    </subcellularLocation>
</comment>
<keyword evidence="6" id="KW-0963">Cytoplasm</keyword>
<dbReference type="CDD" id="cd04301">
    <property type="entry name" value="NAT_SF"/>
    <property type="match status" value="1"/>
</dbReference>
<keyword evidence="6" id="KW-0028">Amino-acid biosynthesis</keyword>
<proteinExistence type="inferred from homology"/>
<dbReference type="AlphaFoldDB" id="A0A4R3I8V3"/>
<dbReference type="InterPro" id="IPR036393">
    <property type="entry name" value="AceGlu_kinase-like_sf"/>
</dbReference>
<dbReference type="InterPro" id="IPR001048">
    <property type="entry name" value="Asp/Glu/Uridylate_kinase"/>
</dbReference>
<sequence length="418" mass="46797">MDFVSLFRNSAPYIHAYRGKTTVIWLRDQAISQERLRSLISDLALLNSLGLKLVVLFDADCFEQRLNPQDIIDDDTLKQLTEEIGRRRYMLEALFSQGIANSPMHGSKMRVISGNFVMARPAGVFEGQDLKAQGRVRRIDVAAIREQLDKKHLVLIPPLGYSITGDILYLPPEQLVIELAKQTFADKVVIVGDNPLTFSQGQKEMDVSTLEALIHTTAPDQPAYLELLVASKVSRAGIARCHVVDGTVDGTLLAELFTRDGVGILIPRDQYDTFRRANLNDIQGILALLKPLEIKQILVKRDPEKIASQIDSFVVNERDGMIIGCAAVHKLSENQAELACVAVHSDYQNNGRGDALLVEVEKQARKAGITQLYALTTQTEHWFVERGFKRVDVSALPEDRIKLYNFQRNSKVYTKSIA</sequence>
<name>A0A4R3I8V3_9GAMM</name>
<dbReference type="PANTHER" id="PTHR30602:SF12">
    <property type="entry name" value="AMINO-ACID ACETYLTRANSFERASE NAGS1, CHLOROPLASTIC-RELATED"/>
    <property type="match status" value="1"/>
</dbReference>
<evidence type="ECO:0000259" key="7">
    <source>
        <dbReference type="PROSITE" id="PS51186"/>
    </source>
</evidence>
<dbReference type="GO" id="GO:0006526">
    <property type="term" value="P:L-arginine biosynthetic process"/>
    <property type="evidence" value="ECO:0007669"/>
    <property type="project" value="UniProtKB-UniRule"/>
</dbReference>
<dbReference type="EC" id="2.3.1.1" evidence="6"/>
<gene>
    <name evidence="6" type="primary">argA</name>
    <name evidence="8" type="ORF">BCF53_105180</name>
</gene>
<evidence type="ECO:0000256" key="3">
    <source>
        <dbReference type="ARBA" id="ARBA00022679"/>
    </source>
</evidence>
<evidence type="ECO:0000256" key="2">
    <source>
        <dbReference type="ARBA" id="ARBA00009145"/>
    </source>
</evidence>
<dbReference type="PIRSF" id="PIRSF000423">
    <property type="entry name" value="ArgA"/>
    <property type="match status" value="1"/>
</dbReference>
<dbReference type="GO" id="GO:0005737">
    <property type="term" value="C:cytoplasm"/>
    <property type="evidence" value="ECO:0007669"/>
    <property type="project" value="UniProtKB-SubCell"/>
</dbReference>
<dbReference type="EMBL" id="SLZR01000005">
    <property type="protein sequence ID" value="TCS41752.1"/>
    <property type="molecule type" value="Genomic_DNA"/>
</dbReference>
<dbReference type="Pfam" id="PF00583">
    <property type="entry name" value="Acetyltransf_1"/>
    <property type="match status" value="1"/>
</dbReference>
<dbReference type="HAMAP" id="MF_01105">
    <property type="entry name" value="N_acetyl_glu_synth"/>
    <property type="match status" value="1"/>
</dbReference>
<keyword evidence="6" id="KW-0055">Arginine biosynthesis</keyword>
<evidence type="ECO:0000256" key="4">
    <source>
        <dbReference type="ARBA" id="ARBA00023315"/>
    </source>
</evidence>
<keyword evidence="4 6" id="KW-0012">Acyltransferase</keyword>
<dbReference type="InterPro" id="IPR016181">
    <property type="entry name" value="Acyl_CoA_acyltransferase"/>
</dbReference>
<comment type="miscellaneous">
    <text evidence="6">In bacteria which possess the bifunctional enzyme ornithine acetyltransferase/N-acetylglutamate synthase (ArgJ), ArgA fulfills an anaplerotic role.</text>
</comment>
<reference evidence="8 9" key="1">
    <citation type="submission" date="2019-03" db="EMBL/GenBank/DDBJ databases">
        <title>Genomic Encyclopedia of Archaeal and Bacterial Type Strains, Phase II (KMG-II): from individual species to whole genera.</title>
        <authorList>
            <person name="Goeker M."/>
        </authorList>
    </citation>
    <scope>NUCLEOTIDE SEQUENCE [LARGE SCALE GENOMIC DNA]</scope>
    <source>
        <strain evidence="8 9">DSM 15388</strain>
    </source>
</reference>
<dbReference type="Gene3D" id="3.40.1160.10">
    <property type="entry name" value="Acetylglutamate kinase-like"/>
    <property type="match status" value="1"/>
</dbReference>
<dbReference type="Gene3D" id="3.40.630.30">
    <property type="match status" value="1"/>
</dbReference>
<evidence type="ECO:0000313" key="9">
    <source>
        <dbReference type="Proteomes" id="UP000295793"/>
    </source>
</evidence>
<dbReference type="NCBIfam" id="TIGR01890">
    <property type="entry name" value="N-Ac-Glu-synth"/>
    <property type="match status" value="1"/>
</dbReference>
<dbReference type="RefSeq" id="WP_132701205.1">
    <property type="nucleotide sequence ID" value="NZ_SLZR01000005.1"/>
</dbReference>
<dbReference type="PANTHER" id="PTHR30602">
    <property type="entry name" value="AMINO-ACID ACETYLTRANSFERASE"/>
    <property type="match status" value="1"/>
</dbReference>
<evidence type="ECO:0000256" key="1">
    <source>
        <dbReference type="ARBA" id="ARBA00004925"/>
    </source>
</evidence>
<dbReference type="NCBIfam" id="NF003641">
    <property type="entry name" value="PRK05279.1"/>
    <property type="match status" value="1"/>
</dbReference>
<protein>
    <recommendedName>
        <fullName evidence="6">Amino-acid acetyltransferase</fullName>
        <ecNumber evidence="6">2.3.1.1</ecNumber>
    </recommendedName>
    <alternativeName>
        <fullName evidence="6">N-acetylglutamate synthase</fullName>
        <shortName evidence="6">AGS</shortName>
        <shortName evidence="6">NAGS</shortName>
    </alternativeName>
</protein>
<dbReference type="SUPFAM" id="SSF53633">
    <property type="entry name" value="Carbamate kinase-like"/>
    <property type="match status" value="1"/>
</dbReference>
<comment type="caution">
    <text evidence="8">The sequence shown here is derived from an EMBL/GenBank/DDBJ whole genome shotgun (WGS) entry which is preliminary data.</text>
</comment>
<dbReference type="InterPro" id="IPR000182">
    <property type="entry name" value="GNAT_dom"/>
</dbReference>
<dbReference type="UniPathway" id="UPA00068">
    <property type="reaction ID" value="UER00106"/>
</dbReference>
<feature type="domain" description="N-acetyltransferase" evidence="7">
    <location>
        <begin position="272"/>
        <end position="418"/>
    </location>
</feature>
<keyword evidence="3 6" id="KW-0808">Transferase</keyword>
<evidence type="ECO:0000313" key="8">
    <source>
        <dbReference type="EMBL" id="TCS41752.1"/>
    </source>
</evidence>
<comment type="pathway">
    <text evidence="1 6">Amino-acid biosynthesis; L-arginine biosynthesis; N(2)-acetyl-L-ornithine from L-glutamate: step 1/4.</text>
</comment>